<dbReference type="Proteomes" id="UP000245884">
    <property type="component" value="Unassembled WGS sequence"/>
</dbReference>
<dbReference type="PROSITE" id="PS50048">
    <property type="entry name" value="ZN2_CY6_FUNGAL_2"/>
    <property type="match status" value="1"/>
</dbReference>
<evidence type="ECO:0000256" key="4">
    <source>
        <dbReference type="SAM" id="MobiDB-lite"/>
    </source>
</evidence>
<dbReference type="SMART" id="SM00066">
    <property type="entry name" value="GAL4"/>
    <property type="match status" value="1"/>
</dbReference>
<evidence type="ECO:0000313" key="6">
    <source>
        <dbReference type="EMBL" id="PWN24494.1"/>
    </source>
</evidence>
<dbReference type="InterPro" id="IPR036864">
    <property type="entry name" value="Zn2-C6_fun-type_DNA-bd_sf"/>
</dbReference>
<dbReference type="Pfam" id="PF04082">
    <property type="entry name" value="Fungal_trans"/>
    <property type="match status" value="1"/>
</dbReference>
<feature type="compositionally biased region" description="Low complexity" evidence="4">
    <location>
        <begin position="19"/>
        <end position="31"/>
    </location>
</feature>
<comment type="subcellular location">
    <subcellularLocation>
        <location evidence="1">Nucleus</location>
    </subcellularLocation>
</comment>
<protein>
    <recommendedName>
        <fullName evidence="5">Zn(2)-C6 fungal-type domain-containing protein</fullName>
    </recommendedName>
</protein>
<keyword evidence="7" id="KW-1185">Reference proteome</keyword>
<feature type="domain" description="Zn(2)-C6 fungal-type" evidence="5">
    <location>
        <begin position="27"/>
        <end position="54"/>
    </location>
</feature>
<name>A0A316UHW7_9BASI</name>
<dbReference type="SUPFAM" id="SSF57701">
    <property type="entry name" value="Zn2/Cys6 DNA-binding domain"/>
    <property type="match status" value="1"/>
</dbReference>
<feature type="region of interest" description="Disordered" evidence="4">
    <location>
        <begin position="1"/>
        <end position="68"/>
    </location>
</feature>
<reference evidence="6 7" key="1">
    <citation type="journal article" date="2018" name="Mol. Biol. Evol.">
        <title>Broad Genomic Sampling Reveals a Smut Pathogenic Ancestry of the Fungal Clade Ustilaginomycotina.</title>
        <authorList>
            <person name="Kijpornyongpan T."/>
            <person name="Mondo S.J."/>
            <person name="Barry K."/>
            <person name="Sandor L."/>
            <person name="Lee J."/>
            <person name="Lipzen A."/>
            <person name="Pangilinan J."/>
            <person name="LaButti K."/>
            <person name="Hainaut M."/>
            <person name="Henrissat B."/>
            <person name="Grigoriev I.V."/>
            <person name="Spatafora J.W."/>
            <person name="Aime M.C."/>
        </authorList>
    </citation>
    <scope>NUCLEOTIDE SEQUENCE [LARGE SCALE GENOMIC DNA]</scope>
    <source>
        <strain evidence="6 7">MCA 5214</strain>
    </source>
</reference>
<evidence type="ECO:0000256" key="2">
    <source>
        <dbReference type="ARBA" id="ARBA00022723"/>
    </source>
</evidence>
<evidence type="ECO:0000256" key="3">
    <source>
        <dbReference type="ARBA" id="ARBA00023242"/>
    </source>
</evidence>
<proteinExistence type="predicted"/>
<dbReference type="GeneID" id="37029065"/>
<dbReference type="AlphaFoldDB" id="A0A316UHW7"/>
<dbReference type="EMBL" id="KZ819681">
    <property type="protein sequence ID" value="PWN24494.1"/>
    <property type="molecule type" value="Genomic_DNA"/>
</dbReference>
<dbReference type="GO" id="GO:0008270">
    <property type="term" value="F:zinc ion binding"/>
    <property type="evidence" value="ECO:0007669"/>
    <property type="project" value="InterPro"/>
</dbReference>
<feature type="compositionally biased region" description="Basic and acidic residues" evidence="4">
    <location>
        <begin position="1"/>
        <end position="12"/>
    </location>
</feature>
<dbReference type="PANTHER" id="PTHR31001:SF85">
    <property type="entry name" value="ZN(II)2CYS6 TRANSCRIPTION FACTOR (EUROFUNG)"/>
    <property type="match status" value="1"/>
</dbReference>
<keyword evidence="2" id="KW-0479">Metal-binding</keyword>
<dbReference type="GO" id="GO:0003677">
    <property type="term" value="F:DNA binding"/>
    <property type="evidence" value="ECO:0007669"/>
    <property type="project" value="InterPro"/>
</dbReference>
<gene>
    <name evidence="6" type="ORF">BDZ90DRAFT_235036</name>
</gene>
<dbReference type="GO" id="GO:0006351">
    <property type="term" value="P:DNA-templated transcription"/>
    <property type="evidence" value="ECO:0007669"/>
    <property type="project" value="InterPro"/>
</dbReference>
<sequence>MSEANGKRRLDPDDLPTTSSSSSHAHACKACSRSKRRCDRKQPCSHCAAKGQPCEQFGDDEGAVKKPRKKRFPEATLLATIKAYEAALTANGIDAEAVKRAASVDESAESTTLDASHPDALEEFDNVQSIVQGEGAPNGIQGGKTLAPASSCSLFSLPRDLPNRQAILRHFDEAFEDDAHSLLAFKDHAPGQPLNHPSTFQIFKLWSTYTERVHPVCKILHAPTMQERIFAIGDNLEAKATPTDHALLFAIYFIAAFTLSGAELGAVFGSETDVQTTLLHLAMSTQTALARAGVFKSSDLGVLQAYILYLIPLQRFIDPRTFASFTAIADRTARRIHIHRELRQAKSPLEQEMRRRVWWEVLMLDARAVEKSGAGCGVLASNWNAKLPRACNDADLVQAGESSSTPHTPGSPGSESFLFAVRCELASFLANLRQRQGLHLGMTELSSVANLSLQNKREAIDGLERTLEQKLLRHCDDVHVLTKLARCCARFYLSKMRLQAEIAHNQQLNKQQATQKNGADREARGLHILTLCSDQIRLFTEMRSSPALGATFFEWYWIQQMPFLAFLYSFSLLREHTLGKVVDDCWDAIERCWEMWSFNESISESEQVAEGPTGIRGRKCCLLATGAGGEGKGPFNMLPLKRFSLFANIIKPTWALRRAALARRDGVEVESIPVPPFVQRLLQSREKFAGMPGSTTIESTAAKGVLDGGPLDFVSSEPSAQPAVASTDPPSLDNFDLDSILASFLGGGGGSGDSGSTLTPLSYSDFLPSSSPDDAFGSFLDQPDVDVSHANGWT</sequence>
<evidence type="ECO:0000256" key="1">
    <source>
        <dbReference type="ARBA" id="ARBA00004123"/>
    </source>
</evidence>
<dbReference type="Gene3D" id="4.10.240.10">
    <property type="entry name" value="Zn(2)-C6 fungal-type DNA-binding domain"/>
    <property type="match status" value="1"/>
</dbReference>
<dbReference type="GO" id="GO:0005634">
    <property type="term" value="C:nucleus"/>
    <property type="evidence" value="ECO:0007669"/>
    <property type="project" value="UniProtKB-SubCell"/>
</dbReference>
<dbReference type="STRING" id="1569628.A0A316UHW7"/>
<dbReference type="Pfam" id="PF00172">
    <property type="entry name" value="Zn_clus"/>
    <property type="match status" value="1"/>
</dbReference>
<keyword evidence="3" id="KW-0539">Nucleus</keyword>
<dbReference type="CDD" id="cd00067">
    <property type="entry name" value="GAL4"/>
    <property type="match status" value="1"/>
</dbReference>
<dbReference type="OrthoDB" id="2269373at2759"/>
<accession>A0A316UHW7</accession>
<dbReference type="InterPro" id="IPR050613">
    <property type="entry name" value="Sec_Metabolite_Reg"/>
</dbReference>
<evidence type="ECO:0000313" key="7">
    <source>
        <dbReference type="Proteomes" id="UP000245884"/>
    </source>
</evidence>
<dbReference type="RefSeq" id="XP_025359106.1">
    <property type="nucleotide sequence ID" value="XM_025507242.1"/>
</dbReference>
<dbReference type="InterPro" id="IPR007219">
    <property type="entry name" value="XnlR_reg_dom"/>
</dbReference>
<dbReference type="CDD" id="cd12148">
    <property type="entry name" value="fungal_TF_MHR"/>
    <property type="match status" value="1"/>
</dbReference>
<dbReference type="PROSITE" id="PS00463">
    <property type="entry name" value="ZN2_CY6_FUNGAL_1"/>
    <property type="match status" value="1"/>
</dbReference>
<dbReference type="PANTHER" id="PTHR31001">
    <property type="entry name" value="UNCHARACTERIZED TRANSCRIPTIONAL REGULATORY PROTEIN"/>
    <property type="match status" value="1"/>
</dbReference>
<dbReference type="GO" id="GO:0000981">
    <property type="term" value="F:DNA-binding transcription factor activity, RNA polymerase II-specific"/>
    <property type="evidence" value="ECO:0007669"/>
    <property type="project" value="InterPro"/>
</dbReference>
<evidence type="ECO:0000259" key="5">
    <source>
        <dbReference type="PROSITE" id="PS50048"/>
    </source>
</evidence>
<dbReference type="InterPro" id="IPR001138">
    <property type="entry name" value="Zn2Cys6_DnaBD"/>
</dbReference>
<organism evidence="6 7">
    <name type="scientific">Jaminaea rosea</name>
    <dbReference type="NCBI Taxonomy" id="1569628"/>
    <lineage>
        <taxon>Eukaryota</taxon>
        <taxon>Fungi</taxon>
        <taxon>Dikarya</taxon>
        <taxon>Basidiomycota</taxon>
        <taxon>Ustilaginomycotina</taxon>
        <taxon>Exobasidiomycetes</taxon>
        <taxon>Microstromatales</taxon>
        <taxon>Microstromatales incertae sedis</taxon>
        <taxon>Jaminaea</taxon>
    </lineage>
</organism>